<sequence>MKHAIPISILNISDPLLLIPINESSNIDNPEIEEEVLKYIGKAGYHDVLNLQKADYHFTIILYPGNENYETLQKVMKPMISELNDLTTNGLKDSTGKIWTTILYFSSHIKPPLLPMIPLNYYIPDELHVMLRIWDRLWSLVIQELKTQN</sequence>
<comment type="caution">
    <text evidence="1">The sequence shown here is derived from an EMBL/GenBank/DDBJ whole genome shotgun (WGS) entry which is preliminary data.</text>
</comment>
<reference evidence="1 2" key="1">
    <citation type="submission" date="2018-08" db="EMBL/GenBank/DDBJ databases">
        <title>Genome and evolution of the arbuscular mycorrhizal fungus Diversispora epigaea (formerly Glomus versiforme) and its bacterial endosymbionts.</title>
        <authorList>
            <person name="Sun X."/>
            <person name="Fei Z."/>
            <person name="Harrison M."/>
        </authorList>
    </citation>
    <scope>NUCLEOTIDE SEQUENCE [LARGE SCALE GENOMIC DNA]</scope>
    <source>
        <strain evidence="1 2">IT104</strain>
    </source>
</reference>
<dbReference type="OrthoDB" id="2399900at2759"/>
<dbReference type="STRING" id="1348612.A0A397JKY7"/>
<dbReference type="AlphaFoldDB" id="A0A397JKY7"/>
<dbReference type="Proteomes" id="UP000266861">
    <property type="component" value="Unassembled WGS sequence"/>
</dbReference>
<name>A0A397JKY7_9GLOM</name>
<keyword evidence="2" id="KW-1185">Reference proteome</keyword>
<protein>
    <submittedName>
        <fullName evidence="1">Uncharacterized protein</fullName>
    </submittedName>
</protein>
<proteinExistence type="predicted"/>
<accession>A0A397JKY7</accession>
<organism evidence="1 2">
    <name type="scientific">Diversispora epigaea</name>
    <dbReference type="NCBI Taxonomy" id="1348612"/>
    <lineage>
        <taxon>Eukaryota</taxon>
        <taxon>Fungi</taxon>
        <taxon>Fungi incertae sedis</taxon>
        <taxon>Mucoromycota</taxon>
        <taxon>Glomeromycotina</taxon>
        <taxon>Glomeromycetes</taxon>
        <taxon>Diversisporales</taxon>
        <taxon>Diversisporaceae</taxon>
        <taxon>Diversispora</taxon>
    </lineage>
</organism>
<gene>
    <name evidence="1" type="ORF">Glove_27g70</name>
</gene>
<dbReference type="EMBL" id="PQFF01000025">
    <property type="protein sequence ID" value="RHZ87972.1"/>
    <property type="molecule type" value="Genomic_DNA"/>
</dbReference>
<evidence type="ECO:0000313" key="1">
    <source>
        <dbReference type="EMBL" id="RHZ87972.1"/>
    </source>
</evidence>
<evidence type="ECO:0000313" key="2">
    <source>
        <dbReference type="Proteomes" id="UP000266861"/>
    </source>
</evidence>